<dbReference type="Proteomes" id="UP000541857">
    <property type="component" value="Unassembled WGS sequence"/>
</dbReference>
<comment type="caution">
    <text evidence="1">The sequence shown here is derived from an EMBL/GenBank/DDBJ whole genome shotgun (WGS) entry which is preliminary data.</text>
</comment>
<gene>
    <name evidence="1" type="ORF">H3Z82_19300</name>
</gene>
<accession>A0A7W2R667</accession>
<dbReference type="RefSeq" id="WP_182207100.1">
    <property type="nucleotide sequence ID" value="NZ_JACGLT010000037.1"/>
</dbReference>
<proteinExistence type="predicted"/>
<dbReference type="AlphaFoldDB" id="A0A7W2R667"/>
<evidence type="ECO:0000313" key="1">
    <source>
        <dbReference type="EMBL" id="MBA6154870.1"/>
    </source>
</evidence>
<protein>
    <submittedName>
        <fullName evidence="1">Uncharacterized protein</fullName>
    </submittedName>
</protein>
<reference evidence="1 2" key="1">
    <citation type="submission" date="2020-07" db="EMBL/GenBank/DDBJ databases">
        <title>Bacterium isolated from marine sediment.</title>
        <authorList>
            <person name="Shang D."/>
        </authorList>
    </citation>
    <scope>NUCLEOTIDE SEQUENCE [LARGE SCALE GENOMIC DNA]</scope>
    <source>
        <strain evidence="1 2">F6074</strain>
    </source>
</reference>
<keyword evidence="2" id="KW-1185">Reference proteome</keyword>
<name>A0A7W2R667_9FLAO</name>
<evidence type="ECO:0000313" key="2">
    <source>
        <dbReference type="Proteomes" id="UP000541857"/>
    </source>
</evidence>
<dbReference type="EMBL" id="JACGLT010000037">
    <property type="protein sequence ID" value="MBA6154870.1"/>
    <property type="molecule type" value="Genomic_DNA"/>
</dbReference>
<sequence>MVIGIFTLLGTVFGGLITYFLQKQKFEHEFSILQENNKTEFIAENTIKQLLMDEDYTDRTFSKIQKHLGGFEPDELRKLLVRSGAIRIYNENNEEFWRLLKENK</sequence>
<organism evidence="1 2">
    <name type="scientific">Gelidibacter maritimus</name>
    <dbReference type="NCBI Taxonomy" id="2761487"/>
    <lineage>
        <taxon>Bacteria</taxon>
        <taxon>Pseudomonadati</taxon>
        <taxon>Bacteroidota</taxon>
        <taxon>Flavobacteriia</taxon>
        <taxon>Flavobacteriales</taxon>
        <taxon>Flavobacteriaceae</taxon>
        <taxon>Gelidibacter</taxon>
    </lineage>
</organism>